<dbReference type="AlphaFoldDB" id="A0A1M4VDM1"/>
<sequence length="218" mass="26187">MHGLEFPKGIYSYHTNQEIMKAKNISTKALLLYNLSQNEIENPTIILNDFCLHDHLPAHLEQLKHWRNLLISNKTYKRRNCPSDLFLHYRMTIKLLEAAWLLKEKSTPNHPTLDKTEQALIKYLLNKEQQEITFYPTSLSMEELWNPRILFSKLFKQYKLKDYRRILQYWMSEALSPFCSDEVLMKAEIIIVYENLQKLYEACWLIYERANKTQEIQN</sequence>
<reference evidence="2" key="1">
    <citation type="submission" date="2016-11" db="EMBL/GenBank/DDBJ databases">
        <authorList>
            <person name="Varghese N."/>
            <person name="Submissions S."/>
        </authorList>
    </citation>
    <scope>NUCLEOTIDE SEQUENCE [LARGE SCALE GENOMIC DNA]</scope>
    <source>
        <strain evidence="2">DSM 16990</strain>
    </source>
</reference>
<keyword evidence="2" id="KW-1185">Reference proteome</keyword>
<organism evidence="1 2">
    <name type="scientific">Pedobacter caeni</name>
    <dbReference type="NCBI Taxonomy" id="288992"/>
    <lineage>
        <taxon>Bacteria</taxon>
        <taxon>Pseudomonadati</taxon>
        <taxon>Bacteroidota</taxon>
        <taxon>Sphingobacteriia</taxon>
        <taxon>Sphingobacteriales</taxon>
        <taxon>Sphingobacteriaceae</taxon>
        <taxon>Pedobacter</taxon>
    </lineage>
</organism>
<evidence type="ECO:0000313" key="1">
    <source>
        <dbReference type="EMBL" id="SHE66940.1"/>
    </source>
</evidence>
<gene>
    <name evidence="1" type="ORF">SAMN04488522_101870</name>
</gene>
<evidence type="ECO:0000313" key="2">
    <source>
        <dbReference type="Proteomes" id="UP000184287"/>
    </source>
</evidence>
<dbReference type="EMBL" id="FQUQ01000001">
    <property type="protein sequence ID" value="SHE66940.1"/>
    <property type="molecule type" value="Genomic_DNA"/>
</dbReference>
<name>A0A1M4VDM1_9SPHI</name>
<dbReference type="Proteomes" id="UP000184287">
    <property type="component" value="Unassembled WGS sequence"/>
</dbReference>
<protein>
    <submittedName>
        <fullName evidence="1">Uncharacterized protein</fullName>
    </submittedName>
</protein>
<proteinExistence type="predicted"/>
<accession>A0A1M4VDM1</accession>
<dbReference type="STRING" id="288992.SAMN04488522_101870"/>